<evidence type="ECO:0000259" key="2">
    <source>
        <dbReference type="SMART" id="SM00829"/>
    </source>
</evidence>
<dbReference type="InterPro" id="IPR011032">
    <property type="entry name" value="GroES-like_sf"/>
</dbReference>
<dbReference type="CDD" id="cd05289">
    <property type="entry name" value="MDR_like_2"/>
    <property type="match status" value="1"/>
</dbReference>
<dbReference type="EMBL" id="BAABKZ010000002">
    <property type="protein sequence ID" value="GAA5094403.1"/>
    <property type="molecule type" value="Genomic_DNA"/>
</dbReference>
<dbReference type="InterPro" id="IPR051603">
    <property type="entry name" value="Zinc-ADH_QOR/CCCR"/>
</dbReference>
<dbReference type="InterPro" id="IPR020843">
    <property type="entry name" value="ER"/>
</dbReference>
<dbReference type="PANTHER" id="PTHR44154">
    <property type="entry name" value="QUINONE OXIDOREDUCTASE"/>
    <property type="match status" value="1"/>
</dbReference>
<evidence type="ECO:0000256" key="1">
    <source>
        <dbReference type="ARBA" id="ARBA00022857"/>
    </source>
</evidence>
<dbReference type="Gene3D" id="3.90.180.10">
    <property type="entry name" value="Medium-chain alcohol dehydrogenases, catalytic domain"/>
    <property type="match status" value="1"/>
</dbReference>
<dbReference type="Pfam" id="PF13602">
    <property type="entry name" value="ADH_zinc_N_2"/>
    <property type="match status" value="1"/>
</dbReference>
<gene>
    <name evidence="3" type="ORF">GCM10025760_25580</name>
</gene>
<dbReference type="Pfam" id="PF08240">
    <property type="entry name" value="ADH_N"/>
    <property type="match status" value="1"/>
</dbReference>
<evidence type="ECO:0000313" key="4">
    <source>
        <dbReference type="Proteomes" id="UP001501407"/>
    </source>
</evidence>
<accession>A0ABP9MBV7</accession>
<dbReference type="InterPro" id="IPR036291">
    <property type="entry name" value="NAD(P)-bd_dom_sf"/>
</dbReference>
<evidence type="ECO:0000313" key="3">
    <source>
        <dbReference type="EMBL" id="GAA5094403.1"/>
    </source>
</evidence>
<keyword evidence="4" id="KW-1185">Reference proteome</keyword>
<dbReference type="InterPro" id="IPR013154">
    <property type="entry name" value="ADH-like_N"/>
</dbReference>
<reference evidence="4" key="1">
    <citation type="journal article" date="2019" name="Int. J. Syst. Evol. Microbiol.">
        <title>The Global Catalogue of Microorganisms (GCM) 10K type strain sequencing project: providing services to taxonomists for standard genome sequencing and annotation.</title>
        <authorList>
            <consortium name="The Broad Institute Genomics Platform"/>
            <consortium name="The Broad Institute Genome Sequencing Center for Infectious Disease"/>
            <person name="Wu L."/>
            <person name="Ma J."/>
        </authorList>
    </citation>
    <scope>NUCLEOTIDE SEQUENCE [LARGE SCALE GENOMIC DNA]</scope>
    <source>
        <strain evidence="4">JCM 18959</strain>
    </source>
</reference>
<dbReference type="SMART" id="SM00829">
    <property type="entry name" value="PKS_ER"/>
    <property type="match status" value="1"/>
</dbReference>
<name>A0ABP9MBV7_9MICO</name>
<dbReference type="Gene3D" id="3.40.50.720">
    <property type="entry name" value="NAD(P)-binding Rossmann-like Domain"/>
    <property type="match status" value="1"/>
</dbReference>
<proteinExistence type="predicted"/>
<protein>
    <submittedName>
        <fullName evidence="3">NADP-dependent oxidoreductase</fullName>
    </submittedName>
</protein>
<dbReference type="SUPFAM" id="SSF51735">
    <property type="entry name" value="NAD(P)-binding Rossmann-fold domains"/>
    <property type="match status" value="1"/>
</dbReference>
<dbReference type="Proteomes" id="UP001501407">
    <property type="component" value="Unassembled WGS sequence"/>
</dbReference>
<dbReference type="RefSeq" id="WP_194414352.1">
    <property type="nucleotide sequence ID" value="NZ_BAABKZ010000002.1"/>
</dbReference>
<keyword evidence="1" id="KW-0521">NADP</keyword>
<comment type="caution">
    <text evidence="3">The sequence shown here is derived from an EMBL/GenBank/DDBJ whole genome shotgun (WGS) entry which is preliminary data.</text>
</comment>
<organism evidence="3 4">
    <name type="scientific">Microbacterium yannicii</name>
    <dbReference type="NCBI Taxonomy" id="671622"/>
    <lineage>
        <taxon>Bacteria</taxon>
        <taxon>Bacillati</taxon>
        <taxon>Actinomycetota</taxon>
        <taxon>Actinomycetes</taxon>
        <taxon>Micrococcales</taxon>
        <taxon>Microbacteriaceae</taxon>
        <taxon>Microbacterium</taxon>
    </lineage>
</organism>
<feature type="domain" description="Enoyl reductase (ER)" evidence="2">
    <location>
        <begin position="16"/>
        <end position="308"/>
    </location>
</feature>
<dbReference type="PANTHER" id="PTHR44154:SF1">
    <property type="entry name" value="QUINONE OXIDOREDUCTASE"/>
    <property type="match status" value="1"/>
</dbReference>
<sequence>MRAPTEAFAYRYADYGEADVLHRHQYPLPAPGPGEVLVEVISTAINHMDAFLRNGKEETWREDPWPRLSGSDFAGIVRGCGPGVTTLRIGASVVGHTRTGAHASHIVVPADQLVSKHRSIEWEVAGGLFLAGTTALETLDDLRISASDTVVISAAAGGVGSIEAQVAKHRGARVIGTCGERNFDYLRQLHITPVKYGDGMAERIRRVAGGPITAYIDNYGKDGREVADALEVPPERYRSSADRREVELRMLRDDPESVSHATEVLQRVVDLAGGGAFRLLVSGLYPIEDIVDAFEDLAHLHARGKIVLATHPVTRTRSLRAREIFERMP</sequence>
<dbReference type="SUPFAM" id="SSF50129">
    <property type="entry name" value="GroES-like"/>
    <property type="match status" value="1"/>
</dbReference>